<gene>
    <name evidence="1" type="ORF">L195_g009411</name>
</gene>
<dbReference type="Pfam" id="PF02681">
    <property type="entry name" value="DUF212"/>
    <property type="match status" value="1"/>
</dbReference>
<accession>A0A2K3PBZ7</accession>
<proteinExistence type="predicted"/>
<dbReference type="Proteomes" id="UP000236291">
    <property type="component" value="Unassembled WGS sequence"/>
</dbReference>
<evidence type="ECO:0000313" key="2">
    <source>
        <dbReference type="Proteomes" id="UP000236291"/>
    </source>
</evidence>
<comment type="caution">
    <text evidence="1">The sequence shown here is derived from an EMBL/GenBank/DDBJ whole genome shotgun (WGS) entry which is preliminary data.</text>
</comment>
<evidence type="ECO:0000313" key="1">
    <source>
        <dbReference type="EMBL" id="PNY12774.1"/>
    </source>
</evidence>
<sequence length="168" mass="18485">MCTLLMRTHLCTQTSVPSFHCPQPRRPSVFFAASALGVRREVGIHARTMNKLLLQLHINYLHSKHRDSLINSQPGSSNPPKVSHEKSLVSQETTANAFVAVKSEGKIRQSDEELLLSSELFSEDAKEISKFVADGFLPLKESVGHTEVEVVAGGLLGFLVGLAVYNFK</sequence>
<dbReference type="InterPro" id="IPR003832">
    <property type="entry name" value="DUF212"/>
</dbReference>
<name>A0A2K3PBZ7_TRIPR</name>
<dbReference type="EMBL" id="ASHM01005543">
    <property type="protein sequence ID" value="PNY12774.1"/>
    <property type="molecule type" value="Genomic_DNA"/>
</dbReference>
<organism evidence="1 2">
    <name type="scientific">Trifolium pratense</name>
    <name type="common">Red clover</name>
    <dbReference type="NCBI Taxonomy" id="57577"/>
    <lineage>
        <taxon>Eukaryota</taxon>
        <taxon>Viridiplantae</taxon>
        <taxon>Streptophyta</taxon>
        <taxon>Embryophyta</taxon>
        <taxon>Tracheophyta</taxon>
        <taxon>Spermatophyta</taxon>
        <taxon>Magnoliopsida</taxon>
        <taxon>eudicotyledons</taxon>
        <taxon>Gunneridae</taxon>
        <taxon>Pentapetalae</taxon>
        <taxon>rosids</taxon>
        <taxon>fabids</taxon>
        <taxon>Fabales</taxon>
        <taxon>Fabaceae</taxon>
        <taxon>Papilionoideae</taxon>
        <taxon>50 kb inversion clade</taxon>
        <taxon>NPAAA clade</taxon>
        <taxon>Hologalegina</taxon>
        <taxon>IRL clade</taxon>
        <taxon>Trifolieae</taxon>
        <taxon>Trifolium</taxon>
    </lineage>
</organism>
<reference evidence="1 2" key="1">
    <citation type="journal article" date="2014" name="Am. J. Bot.">
        <title>Genome assembly and annotation for red clover (Trifolium pratense; Fabaceae).</title>
        <authorList>
            <person name="Istvanek J."/>
            <person name="Jaros M."/>
            <person name="Krenek A."/>
            <person name="Repkova J."/>
        </authorList>
    </citation>
    <scope>NUCLEOTIDE SEQUENCE [LARGE SCALE GENOMIC DNA]</scope>
    <source>
        <strain evidence="2">cv. Tatra</strain>
        <tissue evidence="1">Young leaves</tissue>
    </source>
</reference>
<protein>
    <submittedName>
        <fullName evidence="1">Uncharacterized protein</fullName>
    </submittedName>
</protein>
<dbReference type="AlphaFoldDB" id="A0A2K3PBZ7"/>
<reference evidence="1 2" key="2">
    <citation type="journal article" date="2017" name="Front. Plant Sci.">
        <title>Gene Classification and Mining of Molecular Markers Useful in Red Clover (Trifolium pratense) Breeding.</title>
        <authorList>
            <person name="Istvanek J."/>
            <person name="Dluhosova J."/>
            <person name="Dluhos P."/>
            <person name="Patkova L."/>
            <person name="Nedelnik J."/>
            <person name="Repkova J."/>
        </authorList>
    </citation>
    <scope>NUCLEOTIDE SEQUENCE [LARGE SCALE GENOMIC DNA]</scope>
    <source>
        <strain evidence="2">cv. Tatra</strain>
        <tissue evidence="1">Young leaves</tissue>
    </source>
</reference>
<dbReference type="ExpressionAtlas" id="A0A2K3PBZ7">
    <property type="expression patterns" value="baseline"/>
</dbReference>
<dbReference type="STRING" id="57577.A0A2K3PBZ7"/>